<evidence type="ECO:0000259" key="3">
    <source>
        <dbReference type="Pfam" id="PF09994"/>
    </source>
</evidence>
<dbReference type="EMBL" id="CP159925">
    <property type="protein sequence ID" value="XCO77401.1"/>
    <property type="molecule type" value="Genomic_DNA"/>
</dbReference>
<reference evidence="4" key="1">
    <citation type="submission" date="2024-06" db="EMBL/GenBank/DDBJ databases">
        <authorList>
            <person name="Li S."/>
        </authorList>
    </citation>
    <scope>NUCLEOTIDE SEQUENCE</scope>
    <source>
        <strain evidence="4">SR10</strain>
    </source>
</reference>
<feature type="compositionally biased region" description="Low complexity" evidence="1">
    <location>
        <begin position="825"/>
        <end position="841"/>
    </location>
</feature>
<feature type="domain" description="Peptidoglycan binding-like" evidence="2">
    <location>
        <begin position="710"/>
        <end position="771"/>
    </location>
</feature>
<feature type="region of interest" description="Disordered" evidence="1">
    <location>
        <begin position="969"/>
        <end position="1015"/>
    </location>
</feature>
<feature type="compositionally biased region" description="Low complexity" evidence="1">
    <location>
        <begin position="622"/>
        <end position="648"/>
    </location>
</feature>
<evidence type="ECO:0000256" key="1">
    <source>
        <dbReference type="SAM" id="MobiDB-lite"/>
    </source>
</evidence>
<feature type="domain" description="T6SS Phospholipase effector Tle1-like catalytic" evidence="3">
    <location>
        <begin position="32"/>
        <end position="242"/>
    </location>
</feature>
<sequence length="1015" mass="108665">MQVQSSRVARYTGSTFVYLVRPHGWDAAKDPLHATNVARFETQLTKLQKSGYNVGVVYEAGPGTQKNIIAEKIDGATGYTSEQIAERTYKRIVDQAQEIYRRDPEAKLTIHAEGFSRGASQVPILARMIHDRGIPNLDRPEYVRDAFGNASKTFPHFHQTPGHTPISVGLYDPVPTGSMEKLDRRLPPSVISGFQINAADEKRGKFPVDRIIPPGASEDGRFLSVSVAGAHFDIGGSYLRNGLGTRSHNLMTDYHNALFSEPLLRRLPETCDPRLNVVHRSSIDAALREDSLVASDGKLYQRTAEGQWQRNGESVVAAGNLRAELDGTRAALQPQLALHEQQVAAIPTRQPPTLEDIERTDLMATYRVHNVNPNPQQLEAALEAVRRTQHEQGVAPLATSLHLGRNAAGNFDVDSPIEHIGRDADGANRVHAVTSPLEVQLAMLDLRSPPPTAPEPPELRIANLSPKQQEALEQVVREANRLGLTRDEVQGTARNAVAAATHADREPEIAISAIGPERPIQPPKPEVKRADEPAPIQPTNPIDSELAARRPPEPEPKAERNEEKEVAGPASNVASTQANPELAAASVNLATDKARAAGEQDNSISARQPESPAVSRPETDKPAVVGAQAASPAAPTTPVGAVSVAPVEAPAPPSPHVAPPAPQVATPVPGIAPTAPRAVAEATPPDRVAPPVASETGPAPDDNTLRRGDRGQDVELLQYRLQRVGYRGPDDAPVPERGHFDAATEHAVRTLQRDHGLAETGRVDPDTLQALALAQHAKIEAQKETAPKPEQAEVAQVARPTSASWPANEPAPPTYAASEPQRPLPVASTVEAPAASAPAIAGQEGREVDLSGVPARTRVSEMLADVGARESAQPENAVPPRTHGGLSSSEPANDRRETEREIARMSPADQAMFAKIRGAAPANVSDEVVAKAMLEAKRNGIPDVERLGQVGVVDGKLWIGSVTPGFHASVSTNGPAPNMQDTLKETQAVNQQNEQQLAQQAAQRNQDDPSRGPSR</sequence>
<feature type="compositionally biased region" description="Basic and acidic residues" evidence="1">
    <location>
        <begin position="703"/>
        <end position="713"/>
    </location>
</feature>
<evidence type="ECO:0000259" key="2">
    <source>
        <dbReference type="Pfam" id="PF01471"/>
    </source>
</evidence>
<dbReference type="InterPro" id="IPR018712">
    <property type="entry name" value="Tle1-like_cat"/>
</dbReference>
<accession>A0AAU8MYW1</accession>
<feature type="compositionally biased region" description="Low complexity" evidence="1">
    <location>
        <begin position="987"/>
        <end position="1004"/>
    </location>
</feature>
<feature type="region of interest" description="Disordered" evidence="1">
    <location>
        <begin position="499"/>
        <end position="763"/>
    </location>
</feature>
<feature type="compositionally biased region" description="Basic and acidic residues" evidence="1">
    <location>
        <begin position="1005"/>
        <end position="1015"/>
    </location>
</feature>
<feature type="compositionally biased region" description="Basic and acidic residues" evidence="1">
    <location>
        <begin position="779"/>
        <end position="791"/>
    </location>
</feature>
<feature type="compositionally biased region" description="Polar residues" evidence="1">
    <location>
        <begin position="969"/>
        <end position="981"/>
    </location>
</feature>
<dbReference type="RefSeq" id="WP_363800744.1">
    <property type="nucleotide sequence ID" value="NZ_CP159925.1"/>
</dbReference>
<proteinExistence type="predicted"/>
<organism evidence="4">
    <name type="scientific">Lysobacter firmicutimachus</name>
    <dbReference type="NCBI Taxonomy" id="1792846"/>
    <lineage>
        <taxon>Bacteria</taxon>
        <taxon>Pseudomonadati</taxon>
        <taxon>Pseudomonadota</taxon>
        <taxon>Gammaproteobacteria</taxon>
        <taxon>Lysobacterales</taxon>
        <taxon>Lysobacteraceae</taxon>
        <taxon>Lysobacter</taxon>
    </lineage>
</organism>
<name>A0AAU8MYW1_9GAMM</name>
<dbReference type="AlphaFoldDB" id="A0AAU8MYW1"/>
<dbReference type="Pfam" id="PF01471">
    <property type="entry name" value="PG_binding_1"/>
    <property type="match status" value="1"/>
</dbReference>
<gene>
    <name evidence="4" type="ORF">ABU614_01235</name>
</gene>
<dbReference type="SUPFAM" id="SSF47090">
    <property type="entry name" value="PGBD-like"/>
    <property type="match status" value="1"/>
</dbReference>
<protein>
    <submittedName>
        <fullName evidence="4">Peptidoglycan-binding protein</fullName>
    </submittedName>
</protein>
<dbReference type="Pfam" id="PF09994">
    <property type="entry name" value="T6SS_Tle1-like_cat"/>
    <property type="match status" value="1"/>
</dbReference>
<dbReference type="InterPro" id="IPR002477">
    <property type="entry name" value="Peptidoglycan-bd-like"/>
</dbReference>
<feature type="region of interest" description="Disordered" evidence="1">
    <location>
        <begin position="865"/>
        <end position="907"/>
    </location>
</feature>
<dbReference type="InterPro" id="IPR036366">
    <property type="entry name" value="PGBDSf"/>
</dbReference>
<dbReference type="InterPro" id="IPR036365">
    <property type="entry name" value="PGBD-like_sf"/>
</dbReference>
<feature type="compositionally biased region" description="Pro residues" evidence="1">
    <location>
        <begin position="649"/>
        <end position="662"/>
    </location>
</feature>
<feature type="region of interest" description="Disordered" evidence="1">
    <location>
        <begin position="779"/>
        <end position="853"/>
    </location>
</feature>
<evidence type="ECO:0000313" key="4">
    <source>
        <dbReference type="EMBL" id="XCO77401.1"/>
    </source>
</evidence>
<feature type="compositionally biased region" description="Basic and acidic residues" evidence="1">
    <location>
        <begin position="728"/>
        <end position="763"/>
    </location>
</feature>
<dbReference type="PANTHER" id="PTHR33840:SF1">
    <property type="entry name" value="TLE1 PHOSPHOLIPASE DOMAIN-CONTAINING PROTEIN"/>
    <property type="match status" value="1"/>
</dbReference>
<dbReference type="PANTHER" id="PTHR33840">
    <property type="match status" value="1"/>
</dbReference>
<feature type="compositionally biased region" description="Basic and acidic residues" evidence="1">
    <location>
        <begin position="546"/>
        <end position="566"/>
    </location>
</feature>
<feature type="compositionally biased region" description="Basic and acidic residues" evidence="1">
    <location>
        <begin position="892"/>
        <end position="903"/>
    </location>
</feature>
<dbReference type="Gene3D" id="1.10.101.10">
    <property type="entry name" value="PGBD-like superfamily/PGBD"/>
    <property type="match status" value="1"/>
</dbReference>